<keyword evidence="2" id="KW-1003">Cell membrane</keyword>
<dbReference type="PANTHER" id="PTHR10010:SF46">
    <property type="entry name" value="SODIUM-DEPENDENT PHOSPHATE TRANSPORT PROTEIN 2B"/>
    <property type="match status" value="1"/>
</dbReference>
<feature type="transmembrane region" description="Helical" evidence="6">
    <location>
        <begin position="178"/>
        <end position="200"/>
    </location>
</feature>
<reference evidence="7" key="1">
    <citation type="submission" date="2024-05" db="EMBL/GenBank/DDBJ databases">
        <title>Pontimicrobium maritimus sp. nov., isolated form sea water.</title>
        <authorList>
            <person name="Muhammad N."/>
            <person name="Vuong T.Q."/>
            <person name="Han H.L."/>
            <person name="Kim S.-G."/>
        </authorList>
    </citation>
    <scope>NUCLEOTIDE SEQUENCE</scope>
    <source>
        <strain evidence="7">SW4</strain>
    </source>
</reference>
<dbReference type="Pfam" id="PF02690">
    <property type="entry name" value="Na_Pi_cotrans"/>
    <property type="match status" value="2"/>
</dbReference>
<dbReference type="AlphaFoldDB" id="A0AAU7BRD6"/>
<dbReference type="InterPro" id="IPR003841">
    <property type="entry name" value="Na/Pi_transpt"/>
</dbReference>
<feature type="transmembrane region" description="Helical" evidence="6">
    <location>
        <begin position="220"/>
        <end position="243"/>
    </location>
</feature>
<dbReference type="EMBL" id="CP157199">
    <property type="protein sequence ID" value="XBG60857.1"/>
    <property type="molecule type" value="Genomic_DNA"/>
</dbReference>
<comment type="subcellular location">
    <subcellularLocation>
        <location evidence="1">Cell membrane</location>
        <topology evidence="1">Multi-pass membrane protein</topology>
    </subcellularLocation>
</comment>
<gene>
    <name evidence="7" type="ORF">ABGB03_13425</name>
</gene>
<feature type="transmembrane region" description="Helical" evidence="6">
    <location>
        <begin position="12"/>
        <end position="30"/>
    </location>
</feature>
<feature type="transmembrane region" description="Helical" evidence="6">
    <location>
        <begin position="50"/>
        <end position="75"/>
    </location>
</feature>
<proteinExistence type="predicted"/>
<organism evidence="7">
    <name type="scientific">Pontimicrobium sp. SW4</name>
    <dbReference type="NCBI Taxonomy" id="3153519"/>
    <lineage>
        <taxon>Bacteria</taxon>
        <taxon>Pseudomonadati</taxon>
        <taxon>Bacteroidota</taxon>
        <taxon>Flavobacteriia</taxon>
        <taxon>Flavobacteriales</taxon>
        <taxon>Flavobacteriaceae</taxon>
        <taxon>Pontimicrobium</taxon>
    </lineage>
</organism>
<sequence>MQYGFTDILQLIGALGVFLFGMKVMSDALLKLAGDKMRSILATMTSNRFLGITTGFLITSVIQSSSATTLMVVSFSNAGLLTLTESISVIMGANIGTTITAWLITLLGFKVSMSAIALPLVGFGFAFTFAKKDKTQNIGSFIIGFALIFIGLQFLKEAMPDIKNNPEILSFLARYTDLGYLSILIFLLIGTVLTVVIQSSSATMALTLIMTAEGWIPFEMAAAMVLGENIGTTITANLAAIVANYRAKQTARAHLIFNIIGVIWMLILFYPFLKLVSWMSIQFGSESPYLSAAAIPVAISLFHTTFNVMNTFLLVWFVNPIAKVVERVVPKRVEETKTIDEPKFLTNDALKYPETAIATLIKESKYVFKNAVFEIVAHALNIHREDIKSDLKLKKLIKKSNILFETDIRELYTTKIKHIYGEIIKFATKAQSTLSLTENQNNEVSEIKTANRRMVEVIKDVNELSRNVGIFLNSENEYIKKEYDKLRKKVAKVLRVIYLFRTEKDNEKYYKILKKLKENARESKHTDNLGIDNLIRKDLITVDMASSLVNDNDNVNDMVKNLIIVAELLYGKKDSILENGIKKAPIQ</sequence>
<dbReference type="NCBIfam" id="TIGR00704">
    <property type="entry name" value="NaPi_cotrn_rel"/>
    <property type="match status" value="1"/>
</dbReference>
<keyword evidence="3 6" id="KW-0812">Transmembrane</keyword>
<dbReference type="GO" id="GO:0005436">
    <property type="term" value="F:sodium:phosphate symporter activity"/>
    <property type="evidence" value="ECO:0007669"/>
    <property type="project" value="InterPro"/>
</dbReference>
<feature type="transmembrane region" description="Helical" evidence="6">
    <location>
        <begin position="136"/>
        <end position="155"/>
    </location>
</feature>
<feature type="transmembrane region" description="Helical" evidence="6">
    <location>
        <begin position="87"/>
        <end position="104"/>
    </location>
</feature>
<dbReference type="NCBIfam" id="NF037997">
    <property type="entry name" value="Na_Pi_symport"/>
    <property type="match status" value="1"/>
</dbReference>
<evidence type="ECO:0000256" key="2">
    <source>
        <dbReference type="ARBA" id="ARBA00022475"/>
    </source>
</evidence>
<dbReference type="GO" id="GO:0005886">
    <property type="term" value="C:plasma membrane"/>
    <property type="evidence" value="ECO:0007669"/>
    <property type="project" value="UniProtKB-SubCell"/>
</dbReference>
<feature type="transmembrane region" description="Helical" evidence="6">
    <location>
        <begin position="111"/>
        <end position="130"/>
    </location>
</feature>
<accession>A0AAU7BRD6</accession>
<keyword evidence="4 6" id="KW-1133">Transmembrane helix</keyword>
<dbReference type="GO" id="GO:0044341">
    <property type="term" value="P:sodium-dependent phosphate transport"/>
    <property type="evidence" value="ECO:0007669"/>
    <property type="project" value="InterPro"/>
</dbReference>
<protein>
    <submittedName>
        <fullName evidence="7">Na/Pi cotransporter family protein</fullName>
    </submittedName>
</protein>
<keyword evidence="5 6" id="KW-0472">Membrane</keyword>
<dbReference type="RefSeq" id="WP_347923085.1">
    <property type="nucleotide sequence ID" value="NZ_CP157199.1"/>
</dbReference>
<evidence type="ECO:0000256" key="1">
    <source>
        <dbReference type="ARBA" id="ARBA00004651"/>
    </source>
</evidence>
<evidence type="ECO:0000256" key="6">
    <source>
        <dbReference type="SAM" id="Phobius"/>
    </source>
</evidence>
<evidence type="ECO:0000313" key="7">
    <source>
        <dbReference type="EMBL" id="XBG60857.1"/>
    </source>
</evidence>
<dbReference type="PANTHER" id="PTHR10010">
    <property type="entry name" value="SOLUTE CARRIER FAMILY 34 SODIUM PHOSPHATE , MEMBER 2-RELATED"/>
    <property type="match status" value="1"/>
</dbReference>
<evidence type="ECO:0000256" key="3">
    <source>
        <dbReference type="ARBA" id="ARBA00022692"/>
    </source>
</evidence>
<feature type="transmembrane region" description="Helical" evidence="6">
    <location>
        <begin position="255"/>
        <end position="273"/>
    </location>
</feature>
<evidence type="ECO:0000256" key="5">
    <source>
        <dbReference type="ARBA" id="ARBA00023136"/>
    </source>
</evidence>
<name>A0AAU7BRD6_9FLAO</name>
<evidence type="ECO:0000256" key="4">
    <source>
        <dbReference type="ARBA" id="ARBA00022989"/>
    </source>
</evidence>
<feature type="transmembrane region" description="Helical" evidence="6">
    <location>
        <begin position="293"/>
        <end position="318"/>
    </location>
</feature>
<dbReference type="InterPro" id="IPR004633">
    <property type="entry name" value="NaPi_cotrn-rel/YqeW-like"/>
</dbReference>